<feature type="chain" id="PRO_5044285040" description="Lipoprotein" evidence="1">
    <location>
        <begin position="21"/>
        <end position="175"/>
    </location>
</feature>
<sequence>MKHYKVIGAAAATIAFGLSACGTHDAEPVADSKDLAVTGLTTSIIGPYGYLEDCSNPAMPDDPKNLLIGNWPKFDVCSLMTVSEDETPLSYVKAKAVVYDARMKALTQKKALSELIVEGTQRISASPPAQRPALTYEYRTRIATAHAQLIQGVNDSMSAFLGLPPAGFQIDYLAR</sequence>
<name>A0AB38CWK0_9MYCO</name>
<evidence type="ECO:0000256" key="1">
    <source>
        <dbReference type="SAM" id="SignalP"/>
    </source>
</evidence>
<dbReference type="PROSITE" id="PS51257">
    <property type="entry name" value="PROKAR_LIPOPROTEIN"/>
    <property type="match status" value="1"/>
</dbReference>
<reference evidence="2 3" key="1">
    <citation type="submission" date="2016-11" db="EMBL/GenBank/DDBJ databases">
        <authorList>
            <consortium name="Pathogen Informatics"/>
        </authorList>
    </citation>
    <scope>NUCLEOTIDE SEQUENCE [LARGE SCALE GENOMIC DNA]</scope>
    <source>
        <strain evidence="2 3">104</strain>
    </source>
</reference>
<dbReference type="Proteomes" id="UP000185210">
    <property type="component" value="Unassembled WGS sequence"/>
</dbReference>
<evidence type="ECO:0008006" key="4">
    <source>
        <dbReference type="Google" id="ProtNLM"/>
    </source>
</evidence>
<dbReference type="EMBL" id="FSHM01000002">
    <property type="protein sequence ID" value="SIA64899.1"/>
    <property type="molecule type" value="Genomic_DNA"/>
</dbReference>
<gene>
    <name evidence="2" type="ORF">SAMEA2070301_01762</name>
</gene>
<organism evidence="2 3">
    <name type="scientific">Mycobacteroides abscessus subsp. abscessus</name>
    <dbReference type="NCBI Taxonomy" id="1185650"/>
    <lineage>
        <taxon>Bacteria</taxon>
        <taxon>Bacillati</taxon>
        <taxon>Actinomycetota</taxon>
        <taxon>Actinomycetes</taxon>
        <taxon>Mycobacteriales</taxon>
        <taxon>Mycobacteriaceae</taxon>
        <taxon>Mycobacteroides</taxon>
        <taxon>Mycobacteroides abscessus</taxon>
    </lineage>
</organism>
<evidence type="ECO:0000313" key="2">
    <source>
        <dbReference type="EMBL" id="SIA64899.1"/>
    </source>
</evidence>
<protein>
    <recommendedName>
        <fullName evidence="4">Lipoprotein</fullName>
    </recommendedName>
</protein>
<dbReference type="RefSeq" id="WP_052544304.1">
    <property type="nucleotide sequence ID" value="NZ_CAACXP010000006.1"/>
</dbReference>
<keyword evidence="1" id="KW-0732">Signal</keyword>
<feature type="signal peptide" evidence="1">
    <location>
        <begin position="1"/>
        <end position="20"/>
    </location>
</feature>
<proteinExistence type="predicted"/>
<evidence type="ECO:0000313" key="3">
    <source>
        <dbReference type="Proteomes" id="UP000185210"/>
    </source>
</evidence>
<dbReference type="AlphaFoldDB" id="A0AB38CWK0"/>
<accession>A0AB38CWK0</accession>
<comment type="caution">
    <text evidence="2">The sequence shown here is derived from an EMBL/GenBank/DDBJ whole genome shotgun (WGS) entry which is preliminary data.</text>
</comment>